<proteinExistence type="predicted"/>
<name>A0A328BYD1_9PAST</name>
<organism evidence="1 2">
    <name type="scientific">Glaesserella australis</name>
    <dbReference type="NCBI Taxonomy" id="2094024"/>
    <lineage>
        <taxon>Bacteria</taxon>
        <taxon>Pseudomonadati</taxon>
        <taxon>Pseudomonadota</taxon>
        <taxon>Gammaproteobacteria</taxon>
        <taxon>Pasteurellales</taxon>
        <taxon>Pasteurellaceae</taxon>
        <taxon>Glaesserella</taxon>
    </lineage>
</organism>
<keyword evidence="2" id="KW-1185">Reference proteome</keyword>
<gene>
    <name evidence="1" type="ORF">C5N92_07015</name>
</gene>
<accession>A0A328BYD1</accession>
<evidence type="ECO:0000313" key="2">
    <source>
        <dbReference type="Proteomes" id="UP000248689"/>
    </source>
</evidence>
<dbReference type="Proteomes" id="UP000248689">
    <property type="component" value="Unassembled WGS sequence"/>
</dbReference>
<dbReference type="RefSeq" id="WP_111750139.1">
    <property type="nucleotide sequence ID" value="NZ_PTPX01000014.1"/>
</dbReference>
<comment type="caution">
    <text evidence="1">The sequence shown here is derived from an EMBL/GenBank/DDBJ whole genome shotgun (WGS) entry which is preliminary data.</text>
</comment>
<reference evidence="2" key="1">
    <citation type="submission" date="2018-02" db="EMBL/GenBank/DDBJ databases">
        <title>Glaesserella australis sp. nov., isolated from the lungs of pigs.</title>
        <authorList>
            <person name="Turni C."/>
            <person name="Christensen H."/>
        </authorList>
    </citation>
    <scope>NUCLEOTIDE SEQUENCE [LARGE SCALE GENOMIC DNA]</scope>
    <source>
        <strain evidence="2">HS4635</strain>
    </source>
</reference>
<protein>
    <submittedName>
        <fullName evidence="1">Uncharacterized protein</fullName>
    </submittedName>
</protein>
<sequence length="129" mass="15072">MTISTEQWKEIKEALDGIVGRVKFRYKEHQLTVDVVQVKRALELCVYVDGKIDGAWLSETHELRPYLEEVWYRKERSLFSAKQKKEYRGLVSKKQLNQKAVAFVPTFPSPTALICQYKKLKGLELVKII</sequence>
<dbReference type="AlphaFoldDB" id="A0A328BYD1"/>
<dbReference type="OrthoDB" id="6690744at2"/>
<evidence type="ECO:0000313" key="1">
    <source>
        <dbReference type="EMBL" id="RAL18457.1"/>
    </source>
</evidence>
<dbReference type="EMBL" id="PTPX01000014">
    <property type="protein sequence ID" value="RAL18457.1"/>
    <property type="molecule type" value="Genomic_DNA"/>
</dbReference>